<dbReference type="InterPro" id="IPR036322">
    <property type="entry name" value="WD40_repeat_dom_sf"/>
</dbReference>
<evidence type="ECO:0000256" key="3">
    <source>
        <dbReference type="PROSITE-ProRule" id="PRU00221"/>
    </source>
</evidence>
<dbReference type="GO" id="GO:0035861">
    <property type="term" value="C:site of double-strand break"/>
    <property type="evidence" value="ECO:0007669"/>
    <property type="project" value="TreeGrafter"/>
</dbReference>
<dbReference type="HOGENOM" id="CLU_014033_2_0_1"/>
<dbReference type="SMART" id="SM00320">
    <property type="entry name" value="WD40"/>
    <property type="match status" value="4"/>
</dbReference>
<dbReference type="EMBL" id="ACYE01000323">
    <property type="protein sequence ID" value="EFE39555.1"/>
    <property type="molecule type" value="Genomic_DNA"/>
</dbReference>
<dbReference type="SUPFAM" id="SSF50978">
    <property type="entry name" value="WD40 repeat-like"/>
    <property type="match status" value="1"/>
</dbReference>
<feature type="compositionally biased region" description="Acidic residues" evidence="4">
    <location>
        <begin position="65"/>
        <end position="79"/>
    </location>
</feature>
<dbReference type="AlphaFoldDB" id="D4DF18"/>
<keyword evidence="1 3" id="KW-0853">WD repeat</keyword>
<feature type="compositionally biased region" description="Basic and acidic residues" evidence="4">
    <location>
        <begin position="20"/>
        <end position="39"/>
    </location>
</feature>
<keyword evidence="2" id="KW-0677">Repeat</keyword>
<protein>
    <submittedName>
        <fullName evidence="5">Uncharacterized protein</fullName>
    </submittedName>
</protein>
<name>D4DF18_TRIVH</name>
<dbReference type="PANTHER" id="PTHR16017">
    <property type="entry name" value="GASTRULATION DEFECTIVE PROTEIN 1-RELATED"/>
    <property type="match status" value="1"/>
</dbReference>
<accession>D4DF18</accession>
<dbReference type="InterPro" id="IPR019775">
    <property type="entry name" value="WD40_repeat_CS"/>
</dbReference>
<dbReference type="Proteomes" id="UP000008383">
    <property type="component" value="Unassembled WGS sequence"/>
</dbReference>
<dbReference type="Pfam" id="PF00400">
    <property type="entry name" value="WD40"/>
    <property type="match status" value="3"/>
</dbReference>
<gene>
    <name evidence="5" type="ORF">TRV_05760</name>
</gene>
<dbReference type="Gene3D" id="2.130.10.10">
    <property type="entry name" value="YVTN repeat-like/Quinoprotein amine dehydrogenase"/>
    <property type="match status" value="2"/>
</dbReference>
<dbReference type="InterPro" id="IPR001680">
    <property type="entry name" value="WD40_rpt"/>
</dbReference>
<dbReference type="PROSITE" id="PS00678">
    <property type="entry name" value="WD_REPEATS_1"/>
    <property type="match status" value="1"/>
</dbReference>
<dbReference type="GO" id="GO:0005634">
    <property type="term" value="C:nucleus"/>
    <property type="evidence" value="ECO:0007669"/>
    <property type="project" value="TreeGrafter"/>
</dbReference>
<evidence type="ECO:0000256" key="2">
    <source>
        <dbReference type="ARBA" id="ARBA00022737"/>
    </source>
</evidence>
<organism evidence="5 6">
    <name type="scientific">Trichophyton verrucosum (strain HKI 0517)</name>
    <dbReference type="NCBI Taxonomy" id="663202"/>
    <lineage>
        <taxon>Eukaryota</taxon>
        <taxon>Fungi</taxon>
        <taxon>Dikarya</taxon>
        <taxon>Ascomycota</taxon>
        <taxon>Pezizomycotina</taxon>
        <taxon>Eurotiomycetes</taxon>
        <taxon>Eurotiomycetidae</taxon>
        <taxon>Onygenales</taxon>
        <taxon>Arthrodermataceae</taxon>
        <taxon>Trichophyton</taxon>
    </lineage>
</organism>
<feature type="region of interest" description="Disordered" evidence="4">
    <location>
        <begin position="1"/>
        <end position="85"/>
    </location>
</feature>
<proteinExistence type="predicted"/>
<feature type="repeat" description="WD" evidence="3">
    <location>
        <begin position="302"/>
        <end position="343"/>
    </location>
</feature>
<evidence type="ECO:0000313" key="5">
    <source>
        <dbReference type="EMBL" id="EFE39555.1"/>
    </source>
</evidence>
<evidence type="ECO:0000256" key="4">
    <source>
        <dbReference type="SAM" id="MobiDB-lite"/>
    </source>
</evidence>
<reference evidence="6" key="1">
    <citation type="journal article" date="2011" name="Genome Biol.">
        <title>Comparative and functional genomics provide insights into the pathogenicity of dermatophytic fungi.</title>
        <authorList>
            <person name="Burmester A."/>
            <person name="Shelest E."/>
            <person name="Gloeckner G."/>
            <person name="Heddergott C."/>
            <person name="Schindler S."/>
            <person name="Staib P."/>
            <person name="Heidel A."/>
            <person name="Felder M."/>
            <person name="Petzold A."/>
            <person name="Szafranski K."/>
            <person name="Feuermann M."/>
            <person name="Pedruzzi I."/>
            <person name="Priebe S."/>
            <person name="Groth M."/>
            <person name="Winkler R."/>
            <person name="Li W."/>
            <person name="Kniemeyer O."/>
            <person name="Schroeckh V."/>
            <person name="Hertweck C."/>
            <person name="Hube B."/>
            <person name="White T.C."/>
            <person name="Platzer M."/>
            <person name="Guthke R."/>
            <person name="Heitman J."/>
            <person name="Woestemeyer J."/>
            <person name="Zipfel P.F."/>
            <person name="Monod M."/>
            <person name="Brakhage A.A."/>
        </authorList>
    </citation>
    <scope>NUCLEOTIDE SEQUENCE [LARGE SCALE GENOMIC DNA]</scope>
    <source>
        <strain evidence="6">HKI 0517</strain>
    </source>
</reference>
<dbReference type="KEGG" id="tve:TRV_05760"/>
<dbReference type="RefSeq" id="XP_003020173.1">
    <property type="nucleotide sequence ID" value="XM_003020127.1"/>
</dbReference>
<keyword evidence="6" id="KW-1185">Reference proteome</keyword>
<dbReference type="PROSITE" id="PS50082">
    <property type="entry name" value="WD_REPEATS_2"/>
    <property type="match status" value="2"/>
</dbReference>
<feature type="region of interest" description="Disordered" evidence="4">
    <location>
        <begin position="484"/>
        <end position="527"/>
    </location>
</feature>
<dbReference type="OrthoDB" id="10264376at2759"/>
<dbReference type="FunFam" id="2.130.10.10:FF:000868">
    <property type="entry name" value="WD repeat protein"/>
    <property type="match status" value="1"/>
</dbReference>
<dbReference type="InterPro" id="IPR015943">
    <property type="entry name" value="WD40/YVTN_repeat-like_dom_sf"/>
</dbReference>
<feature type="repeat" description="WD" evidence="3">
    <location>
        <begin position="199"/>
        <end position="241"/>
    </location>
</feature>
<comment type="caution">
    <text evidence="5">The sequence shown here is derived from an EMBL/GenBank/DDBJ whole genome shotgun (WGS) entry which is preliminary data.</text>
</comment>
<dbReference type="PROSITE" id="PS50294">
    <property type="entry name" value="WD_REPEATS_REGION"/>
    <property type="match status" value="2"/>
</dbReference>
<dbReference type="PANTHER" id="PTHR16017:SF0">
    <property type="entry name" value="WD REPEAT-CONTAINING PROTEIN 70"/>
    <property type="match status" value="1"/>
</dbReference>
<feature type="region of interest" description="Disordered" evidence="4">
    <location>
        <begin position="560"/>
        <end position="583"/>
    </location>
</feature>
<evidence type="ECO:0000256" key="1">
    <source>
        <dbReference type="ARBA" id="ARBA00022574"/>
    </source>
</evidence>
<dbReference type="InterPro" id="IPR051858">
    <property type="entry name" value="WD_repeat_GAD-1"/>
</dbReference>
<evidence type="ECO:0000313" key="6">
    <source>
        <dbReference type="Proteomes" id="UP000008383"/>
    </source>
</evidence>
<dbReference type="GeneID" id="9583944"/>
<sequence length="583" mass="63441">MEGFDEEEFKKFFPSGFGKQTKEADIKTQIDRTKRKEPIETPGARTAEKPASPSQEAADDKDGGDSDSDSDSDSPEDEFPVSHNLVFKTHDRAVTTITLDTAGARMITGSTDCTVKFHDFASLTPSTLRAFKSVEPNSRKNATSSSEIHPVHIAKFNPISPSQFLVVSATPQAKILSRDGDTIAEFVKGDMYLRDMKNTKGHISEVTSGTWSPTDYNLCVTAGTDSTLRIWDVNDPRSQKEVIVHRSKVAGSAGRSRMTAVAWASPTQGGPNALIASALDGSLVMWGGDGPFTRPSAEIKDAHTKDSWISGLDISPDGRLVVTKGGDDLIKLWDTRKFKQPITTVSHVSGSKFHPTSNIQFSPTGANIVTGSETGHLHILNPATLKPELVTLVTPDSPLISVLWHEKLNQIVTGSANAETHLLYNPSLSHNGALTIMSKAPKRRHVDDDPNFTTDISLGFSGEGIVNGSGIAAASLAARHPNVGLTASGRSRDPRRPHVPAQTPFAKSQPDEKHIQDNIPLSSMRDEDPREALLKYAEAAEKNPIFTYAWKDTQPKTIYAELSDDEEETKGKGPDKKRIKRNY</sequence>